<dbReference type="InterPro" id="IPR022941">
    <property type="entry name" value="SRP54"/>
</dbReference>
<dbReference type="InterPro" id="IPR036891">
    <property type="entry name" value="Signal_recog_part_SRP54_M_sf"/>
</dbReference>
<dbReference type="Pfam" id="PF02881">
    <property type="entry name" value="SRP54_N"/>
    <property type="match status" value="1"/>
</dbReference>
<dbReference type="SMART" id="SM00962">
    <property type="entry name" value="SRP54"/>
    <property type="match status" value="1"/>
</dbReference>
<evidence type="ECO:0000259" key="10">
    <source>
        <dbReference type="PROSITE" id="PS00300"/>
    </source>
</evidence>
<dbReference type="HAMAP" id="MF_00306">
    <property type="entry name" value="SRP54"/>
    <property type="match status" value="1"/>
</dbReference>
<dbReference type="InterPro" id="IPR000897">
    <property type="entry name" value="SRP54_GTPase_dom"/>
</dbReference>
<feature type="binding site" evidence="9">
    <location>
        <begin position="248"/>
        <end position="251"/>
    </location>
    <ligand>
        <name>GTP</name>
        <dbReference type="ChEBI" id="CHEBI:37565"/>
    </ligand>
</feature>
<gene>
    <name evidence="9 11" type="primary">ffh</name>
    <name evidence="11" type="ORF">KC729_01920</name>
</gene>
<dbReference type="Pfam" id="PF02978">
    <property type="entry name" value="SRP_SPB"/>
    <property type="match status" value="1"/>
</dbReference>
<dbReference type="Gene3D" id="3.40.50.300">
    <property type="entry name" value="P-loop containing nucleotide triphosphate hydrolases"/>
    <property type="match status" value="1"/>
</dbReference>
<dbReference type="InterPro" id="IPR004780">
    <property type="entry name" value="SRP"/>
</dbReference>
<dbReference type="GO" id="GO:0003924">
    <property type="term" value="F:GTPase activity"/>
    <property type="evidence" value="ECO:0007669"/>
    <property type="project" value="UniProtKB-UniRule"/>
</dbReference>
<accession>A0A956LVU7</accession>
<dbReference type="GO" id="GO:0048500">
    <property type="term" value="C:signal recognition particle"/>
    <property type="evidence" value="ECO:0007669"/>
    <property type="project" value="UniProtKB-UniRule"/>
</dbReference>
<evidence type="ECO:0000313" key="11">
    <source>
        <dbReference type="EMBL" id="MCA9726409.1"/>
    </source>
</evidence>
<name>A0A956LVU7_UNCEI</name>
<dbReference type="InterPro" id="IPR004125">
    <property type="entry name" value="Signal_recog_particle_SRP54_M"/>
</dbReference>
<keyword evidence="5 9" id="KW-0342">GTP-binding</keyword>
<keyword evidence="9" id="KW-0963">Cytoplasm</keyword>
<dbReference type="Gene3D" id="1.10.260.30">
    <property type="entry name" value="Signal recognition particle, SRP54 subunit, M-domain"/>
    <property type="match status" value="1"/>
</dbReference>
<feature type="binding site" evidence="9">
    <location>
        <begin position="107"/>
        <end position="114"/>
    </location>
    <ligand>
        <name>GTP</name>
        <dbReference type="ChEBI" id="CHEBI:37565"/>
    </ligand>
</feature>
<proteinExistence type="inferred from homology"/>
<dbReference type="SUPFAM" id="SSF47446">
    <property type="entry name" value="Signal peptide-binding domain"/>
    <property type="match status" value="1"/>
</dbReference>
<comment type="function">
    <text evidence="9">Involved in targeting and insertion of nascent membrane proteins into the cytoplasmic membrane. Binds to the hydrophobic signal sequence of the ribosome-nascent chain (RNC) as it emerges from the ribosomes. The SRP-RNC complex is then targeted to the cytoplasmic membrane where it interacts with the SRP receptor FtsY.</text>
</comment>
<dbReference type="Gene3D" id="1.20.120.140">
    <property type="entry name" value="Signal recognition particle SRP54, nucleotide-binding domain"/>
    <property type="match status" value="1"/>
</dbReference>
<dbReference type="PANTHER" id="PTHR11564:SF5">
    <property type="entry name" value="SIGNAL RECOGNITION PARTICLE SUBUNIT SRP54"/>
    <property type="match status" value="1"/>
</dbReference>
<dbReference type="AlphaFoldDB" id="A0A956LVU7"/>
<dbReference type="InterPro" id="IPR013822">
    <property type="entry name" value="Signal_recog_particl_SRP54_hlx"/>
</dbReference>
<evidence type="ECO:0000256" key="5">
    <source>
        <dbReference type="ARBA" id="ARBA00023134"/>
    </source>
</evidence>
<evidence type="ECO:0000256" key="3">
    <source>
        <dbReference type="ARBA" id="ARBA00022801"/>
    </source>
</evidence>
<dbReference type="PROSITE" id="PS00300">
    <property type="entry name" value="SRP54"/>
    <property type="match status" value="1"/>
</dbReference>
<dbReference type="SUPFAM" id="SSF52540">
    <property type="entry name" value="P-loop containing nucleoside triphosphate hydrolases"/>
    <property type="match status" value="1"/>
</dbReference>
<dbReference type="InterPro" id="IPR042101">
    <property type="entry name" value="SRP54_N_sf"/>
</dbReference>
<dbReference type="GO" id="GO:0005525">
    <property type="term" value="F:GTP binding"/>
    <property type="evidence" value="ECO:0007669"/>
    <property type="project" value="UniProtKB-UniRule"/>
</dbReference>
<keyword evidence="2 9" id="KW-0547">Nucleotide-binding</keyword>
<organism evidence="11 12">
    <name type="scientific">Eiseniibacteriota bacterium</name>
    <dbReference type="NCBI Taxonomy" id="2212470"/>
    <lineage>
        <taxon>Bacteria</taxon>
        <taxon>Candidatus Eiseniibacteriota</taxon>
    </lineage>
</organism>
<comment type="caution">
    <text evidence="11">The sequence shown here is derived from an EMBL/GenBank/DDBJ whole genome shotgun (WGS) entry which is preliminary data.</text>
</comment>
<protein>
    <recommendedName>
        <fullName evidence="9">Signal recognition particle protein</fullName>
        <ecNumber evidence="9">3.6.5.4</ecNumber>
    </recommendedName>
    <alternativeName>
        <fullName evidence="9">Fifty-four homolog</fullName>
    </alternativeName>
</protein>
<evidence type="ECO:0000256" key="4">
    <source>
        <dbReference type="ARBA" id="ARBA00022884"/>
    </source>
</evidence>
<evidence type="ECO:0000256" key="9">
    <source>
        <dbReference type="HAMAP-Rule" id="MF_00306"/>
    </source>
</evidence>
<reference evidence="11" key="1">
    <citation type="submission" date="2020-04" db="EMBL/GenBank/DDBJ databases">
        <authorList>
            <person name="Zhang T."/>
        </authorList>
    </citation>
    <scope>NUCLEOTIDE SEQUENCE</scope>
    <source>
        <strain evidence="11">HKST-UBA01</strain>
    </source>
</reference>
<evidence type="ECO:0000313" key="12">
    <source>
        <dbReference type="Proteomes" id="UP000697710"/>
    </source>
</evidence>
<evidence type="ECO:0000256" key="1">
    <source>
        <dbReference type="ARBA" id="ARBA00005450"/>
    </source>
</evidence>
<comment type="subcellular location">
    <subcellularLocation>
        <location evidence="9">Cytoplasm</location>
    </subcellularLocation>
    <text evidence="9">The SRP-RNC complex is targeted to the cytoplasmic membrane.</text>
</comment>
<comment type="domain">
    <text evidence="9">Composed of three domains: the N-terminal N domain, which is responsible for interactions with the ribosome, the central G domain, which binds GTP, and the C-terminal M domain, which binds the RNA and the signal sequence of the RNC.</text>
</comment>
<reference evidence="11" key="2">
    <citation type="journal article" date="2021" name="Microbiome">
        <title>Successional dynamics and alternative stable states in a saline activated sludge microbial community over 9 years.</title>
        <authorList>
            <person name="Wang Y."/>
            <person name="Ye J."/>
            <person name="Ju F."/>
            <person name="Liu L."/>
            <person name="Boyd J.A."/>
            <person name="Deng Y."/>
            <person name="Parks D.H."/>
            <person name="Jiang X."/>
            <person name="Yin X."/>
            <person name="Woodcroft B.J."/>
            <person name="Tyson G.W."/>
            <person name="Hugenholtz P."/>
            <person name="Polz M.F."/>
            <person name="Zhang T."/>
        </authorList>
    </citation>
    <scope>NUCLEOTIDE SEQUENCE</scope>
    <source>
        <strain evidence="11">HKST-UBA01</strain>
    </source>
</reference>
<feature type="binding site" evidence="9">
    <location>
        <begin position="190"/>
        <end position="194"/>
    </location>
    <ligand>
        <name>GTP</name>
        <dbReference type="ChEBI" id="CHEBI:37565"/>
    </ligand>
</feature>
<dbReference type="SMART" id="SM00382">
    <property type="entry name" value="AAA"/>
    <property type="match status" value="1"/>
</dbReference>
<dbReference type="EMBL" id="JAGQHR010000028">
    <property type="protein sequence ID" value="MCA9726409.1"/>
    <property type="molecule type" value="Genomic_DNA"/>
</dbReference>
<keyword evidence="4 9" id="KW-0694">RNA-binding</keyword>
<dbReference type="PANTHER" id="PTHR11564">
    <property type="entry name" value="SIGNAL RECOGNITION PARTICLE 54K PROTEIN SRP54"/>
    <property type="match status" value="1"/>
</dbReference>
<dbReference type="NCBIfam" id="TIGR00959">
    <property type="entry name" value="ffh"/>
    <property type="match status" value="1"/>
</dbReference>
<keyword evidence="3 9" id="KW-0378">Hydrolase</keyword>
<dbReference type="EC" id="3.6.5.4" evidence="9"/>
<dbReference type="Pfam" id="PF00448">
    <property type="entry name" value="SRP54"/>
    <property type="match status" value="1"/>
</dbReference>
<evidence type="ECO:0000256" key="2">
    <source>
        <dbReference type="ARBA" id="ARBA00022741"/>
    </source>
</evidence>
<keyword evidence="6 9" id="KW-0733">Signal recognition particle</keyword>
<evidence type="ECO:0000256" key="6">
    <source>
        <dbReference type="ARBA" id="ARBA00023135"/>
    </source>
</evidence>
<dbReference type="SMART" id="SM00963">
    <property type="entry name" value="SRP54_N"/>
    <property type="match status" value="1"/>
</dbReference>
<dbReference type="GO" id="GO:0008312">
    <property type="term" value="F:7S RNA binding"/>
    <property type="evidence" value="ECO:0007669"/>
    <property type="project" value="InterPro"/>
</dbReference>
<sequence>MFEQLSQRLDGVFKKLTGQAALSEDNIKESMREVRRALLEADVHIQVAKDFAKKVEERALGREVLRKLNAGQQVIQVVHEVLVETLGGTAAGLVETREIPTRIMLVGLQGSGKTTSTAKLGFFLRKKRKKVPLLAACDVYRPAAMEQLQTLASEVGLHSHVELGETDAVGIATRALEQAKQIGADYLLVDTAGRLHIDDAMMDELEQMKQAVRPHQLLLVVDGMSGQDAITAAESFHARLGIDGVILTKMDGDARGGAALSIRAVTGIPILFLGSGERPSALEAFHPDRMAQRILGMGDVLTLVERAQEQVSEEDARKLEERLRKQTFTFEDFLDQLRKIRKMGPMEDLLKMIPGVGNRLPPGFSMDEKQFVRIEAIIQSMTHKERRKPEIIDGSRRKRIARGSGTSVQEVNRLLKDFQAMRKMMSQLTKMGPRKFMRMVRG</sequence>
<dbReference type="GO" id="GO:0006614">
    <property type="term" value="P:SRP-dependent cotranslational protein targeting to membrane"/>
    <property type="evidence" value="ECO:0007669"/>
    <property type="project" value="InterPro"/>
</dbReference>
<dbReference type="InterPro" id="IPR003593">
    <property type="entry name" value="AAA+_ATPase"/>
</dbReference>
<dbReference type="InterPro" id="IPR027417">
    <property type="entry name" value="P-loop_NTPase"/>
</dbReference>
<feature type="domain" description="SRP54-type proteins GTP-binding" evidence="10">
    <location>
        <begin position="269"/>
        <end position="282"/>
    </location>
</feature>
<keyword evidence="7 9" id="KW-0687">Ribonucleoprotein</keyword>
<comment type="catalytic activity">
    <reaction evidence="8 9">
        <text>GTP + H2O = GDP + phosphate + H(+)</text>
        <dbReference type="Rhea" id="RHEA:19669"/>
        <dbReference type="ChEBI" id="CHEBI:15377"/>
        <dbReference type="ChEBI" id="CHEBI:15378"/>
        <dbReference type="ChEBI" id="CHEBI:37565"/>
        <dbReference type="ChEBI" id="CHEBI:43474"/>
        <dbReference type="ChEBI" id="CHEBI:58189"/>
        <dbReference type="EC" id="3.6.5.4"/>
    </reaction>
</comment>
<dbReference type="CDD" id="cd18539">
    <property type="entry name" value="SRP_G"/>
    <property type="match status" value="1"/>
</dbReference>
<comment type="subunit">
    <text evidence="9">Part of the signal recognition particle protein translocation system, which is composed of SRP and FtsY.</text>
</comment>
<comment type="similarity">
    <text evidence="1 9">Belongs to the GTP-binding SRP family. SRP54 subfamily.</text>
</comment>
<evidence type="ECO:0000256" key="8">
    <source>
        <dbReference type="ARBA" id="ARBA00048027"/>
    </source>
</evidence>
<dbReference type="Proteomes" id="UP000697710">
    <property type="component" value="Unassembled WGS sequence"/>
</dbReference>
<evidence type="ECO:0000256" key="7">
    <source>
        <dbReference type="ARBA" id="ARBA00023274"/>
    </source>
</evidence>